<keyword evidence="2 3" id="KW-0479">Metal-binding</keyword>
<organism evidence="4 5">
    <name type="scientific">Fulvitalea axinellae</name>
    <dbReference type="NCBI Taxonomy" id="1182444"/>
    <lineage>
        <taxon>Bacteria</taxon>
        <taxon>Pseudomonadati</taxon>
        <taxon>Bacteroidota</taxon>
        <taxon>Cytophagia</taxon>
        <taxon>Cytophagales</taxon>
        <taxon>Persicobacteraceae</taxon>
        <taxon>Fulvitalea</taxon>
    </lineage>
</organism>
<feature type="binding site" evidence="3">
    <location>
        <position position="122"/>
    </location>
    <ligand>
        <name>a divalent metal cation</name>
        <dbReference type="ChEBI" id="CHEBI:60240"/>
    </ligand>
</feature>
<comment type="similarity">
    <text evidence="1">Belongs to the DinB family.</text>
</comment>
<protein>
    <recommendedName>
        <fullName evidence="6">Damage-inducible protein DinB</fullName>
    </recommendedName>
</protein>
<dbReference type="AlphaFoldDB" id="A0AAU9CXM8"/>
<sequence length="147" mass="17352">MKTFLKNLFEYDHYANAKIIRHMVEQGETVPHRSLDLMSHILASHDTWNTRVLEYETYQPIWESMPLDRFSPVQWNNYDTSIKIIEANELDQRVAYKNSQGNEYGNTLADILFHIVNHSSYHRGQIAADFKRNNLAPASVEYICYKR</sequence>
<evidence type="ECO:0000313" key="4">
    <source>
        <dbReference type="EMBL" id="BDD12693.1"/>
    </source>
</evidence>
<dbReference type="KEGG" id="fax:FUAX_51250"/>
<dbReference type="InterPro" id="IPR007837">
    <property type="entry name" value="DinB"/>
</dbReference>
<evidence type="ECO:0008006" key="6">
    <source>
        <dbReference type="Google" id="ProtNLM"/>
    </source>
</evidence>
<dbReference type="InterPro" id="IPR034660">
    <property type="entry name" value="DinB/YfiT-like"/>
</dbReference>
<proteinExistence type="inferred from homology"/>
<dbReference type="RefSeq" id="WP_338395997.1">
    <property type="nucleotide sequence ID" value="NZ_AP025320.1"/>
</dbReference>
<evidence type="ECO:0000256" key="1">
    <source>
        <dbReference type="ARBA" id="ARBA00008635"/>
    </source>
</evidence>
<dbReference type="PANTHER" id="PTHR37302:SF3">
    <property type="entry name" value="DAMAGE-INDUCIBLE PROTEIN DINB"/>
    <property type="match status" value="1"/>
</dbReference>
<dbReference type="SUPFAM" id="SSF109854">
    <property type="entry name" value="DinB/YfiT-like putative metalloenzymes"/>
    <property type="match status" value="1"/>
</dbReference>
<evidence type="ECO:0000313" key="5">
    <source>
        <dbReference type="Proteomes" id="UP001348817"/>
    </source>
</evidence>
<dbReference type="Pfam" id="PF05163">
    <property type="entry name" value="DinB"/>
    <property type="match status" value="1"/>
</dbReference>
<geneLocation type="plasmid" evidence="4 5">
    <name>pFA6</name>
</geneLocation>
<keyword evidence="4" id="KW-0614">Plasmid</keyword>
<accession>A0AAU9CXM8</accession>
<dbReference type="PANTHER" id="PTHR37302">
    <property type="entry name" value="SLR1116 PROTEIN"/>
    <property type="match status" value="1"/>
</dbReference>
<dbReference type="GO" id="GO:0046872">
    <property type="term" value="F:metal ion binding"/>
    <property type="evidence" value="ECO:0007669"/>
    <property type="project" value="UniProtKB-KW"/>
</dbReference>
<evidence type="ECO:0000256" key="2">
    <source>
        <dbReference type="ARBA" id="ARBA00022723"/>
    </source>
</evidence>
<evidence type="ECO:0000256" key="3">
    <source>
        <dbReference type="PIRSR" id="PIRSR607837-1"/>
    </source>
</evidence>
<gene>
    <name evidence="4" type="ORF">FUAX_51250</name>
</gene>
<dbReference type="Proteomes" id="UP001348817">
    <property type="component" value="Plasmid pFA6"/>
</dbReference>
<keyword evidence="5" id="KW-1185">Reference proteome</keyword>
<dbReference type="Gene3D" id="1.20.120.450">
    <property type="entry name" value="dinb family like domain"/>
    <property type="match status" value="1"/>
</dbReference>
<feature type="binding site" evidence="3">
    <location>
        <position position="118"/>
    </location>
    <ligand>
        <name>a divalent metal cation</name>
        <dbReference type="ChEBI" id="CHEBI:60240"/>
    </ligand>
</feature>
<name>A0AAU9CXM8_9BACT</name>
<dbReference type="EMBL" id="AP025320">
    <property type="protein sequence ID" value="BDD12693.1"/>
    <property type="molecule type" value="Genomic_DNA"/>
</dbReference>
<reference evidence="4 5" key="1">
    <citation type="submission" date="2021-12" db="EMBL/GenBank/DDBJ databases">
        <title>Genome sequencing of bacteria with rrn-lacking chromosome and rrn-plasmid.</title>
        <authorList>
            <person name="Anda M."/>
            <person name="Iwasaki W."/>
        </authorList>
    </citation>
    <scope>NUCLEOTIDE SEQUENCE [LARGE SCALE GENOMIC DNA]</scope>
    <source>
        <strain evidence="4 5">DSM 100852</strain>
        <plasmid evidence="4 5">pFA6</plasmid>
    </source>
</reference>